<keyword evidence="2" id="KW-0274">FAD</keyword>
<gene>
    <name evidence="4" type="ORF">BC781_102832</name>
</gene>
<dbReference type="GO" id="GO:0051536">
    <property type="term" value="F:iron-sulfur cluster binding"/>
    <property type="evidence" value="ECO:0007669"/>
    <property type="project" value="InterPro"/>
</dbReference>
<name>A0A315ZDR1_SEDFL</name>
<dbReference type="PANTHER" id="PTHR43644">
    <property type="entry name" value="NA(+)-TRANSLOCATING NADH-QUINONE REDUCTASE SUBUNIT"/>
    <property type="match status" value="1"/>
</dbReference>
<dbReference type="InterPro" id="IPR001041">
    <property type="entry name" value="2Fe-2S_ferredoxin-type"/>
</dbReference>
<dbReference type="InterPro" id="IPR012675">
    <property type="entry name" value="Beta-grasp_dom_sf"/>
</dbReference>
<dbReference type="PROSITE" id="PS51085">
    <property type="entry name" value="2FE2S_FER_2"/>
    <property type="match status" value="1"/>
</dbReference>
<sequence length="108" mass="12215">MPHITITNLHNKVIKFKGNQETTILQILQASDIDWMHACGGKGRCTSCKAVIEEGSSNIAPPTLFEQKMKDIRRLNDDERLCCQAIAEGNIEIKVPEDFKFPHVEYSD</sequence>
<accession>A0A315ZDR1</accession>
<dbReference type="InterPro" id="IPR036010">
    <property type="entry name" value="2Fe-2S_ferredoxin-like_sf"/>
</dbReference>
<proteinExistence type="predicted"/>
<evidence type="ECO:0000256" key="2">
    <source>
        <dbReference type="ARBA" id="ARBA00022827"/>
    </source>
</evidence>
<dbReference type="AlphaFoldDB" id="A0A315ZDR1"/>
<evidence type="ECO:0000259" key="3">
    <source>
        <dbReference type="PROSITE" id="PS51085"/>
    </source>
</evidence>
<reference evidence="4 5" key="1">
    <citation type="submission" date="2018-03" db="EMBL/GenBank/DDBJ databases">
        <title>Genomic Encyclopedia of Archaeal and Bacterial Type Strains, Phase II (KMG-II): from individual species to whole genera.</title>
        <authorList>
            <person name="Goeker M."/>
        </authorList>
    </citation>
    <scope>NUCLEOTIDE SEQUENCE [LARGE SCALE GENOMIC DNA]</scope>
    <source>
        <strain evidence="4 5">DSM 28229</strain>
    </source>
</reference>
<protein>
    <submittedName>
        <fullName evidence="4">2Fe-2S ferredoxin</fullName>
    </submittedName>
</protein>
<keyword evidence="5" id="KW-1185">Reference proteome</keyword>
<dbReference type="CDD" id="cd00207">
    <property type="entry name" value="fer2"/>
    <property type="match status" value="1"/>
</dbReference>
<evidence type="ECO:0000313" key="4">
    <source>
        <dbReference type="EMBL" id="PWJ43283.1"/>
    </source>
</evidence>
<feature type="domain" description="2Fe-2S ferredoxin-type" evidence="3">
    <location>
        <begin position="2"/>
        <end position="99"/>
    </location>
</feature>
<dbReference type="EMBL" id="QGDO01000002">
    <property type="protein sequence ID" value="PWJ43283.1"/>
    <property type="molecule type" value="Genomic_DNA"/>
</dbReference>
<keyword evidence="1" id="KW-0285">Flavoprotein</keyword>
<organism evidence="4 5">
    <name type="scientific">Sediminitomix flava</name>
    <dbReference type="NCBI Taxonomy" id="379075"/>
    <lineage>
        <taxon>Bacteria</taxon>
        <taxon>Pseudomonadati</taxon>
        <taxon>Bacteroidota</taxon>
        <taxon>Cytophagia</taxon>
        <taxon>Cytophagales</taxon>
        <taxon>Flammeovirgaceae</taxon>
        <taxon>Sediminitomix</taxon>
    </lineage>
</organism>
<evidence type="ECO:0000256" key="1">
    <source>
        <dbReference type="ARBA" id="ARBA00022630"/>
    </source>
</evidence>
<dbReference type="OrthoDB" id="9799640at2"/>
<evidence type="ECO:0000313" key="5">
    <source>
        <dbReference type="Proteomes" id="UP000245535"/>
    </source>
</evidence>
<dbReference type="PANTHER" id="PTHR43644:SF1">
    <property type="entry name" value="NAD(P)H-FLAVIN REDUCTASE"/>
    <property type="match status" value="1"/>
</dbReference>
<comment type="caution">
    <text evidence="4">The sequence shown here is derived from an EMBL/GenBank/DDBJ whole genome shotgun (WGS) entry which is preliminary data.</text>
</comment>
<dbReference type="RefSeq" id="WP_109617698.1">
    <property type="nucleotide sequence ID" value="NZ_QGDO01000002.1"/>
</dbReference>
<dbReference type="Pfam" id="PF00111">
    <property type="entry name" value="Fer2"/>
    <property type="match status" value="1"/>
</dbReference>
<dbReference type="SUPFAM" id="SSF54292">
    <property type="entry name" value="2Fe-2S ferredoxin-like"/>
    <property type="match status" value="1"/>
</dbReference>
<dbReference type="Proteomes" id="UP000245535">
    <property type="component" value="Unassembled WGS sequence"/>
</dbReference>
<dbReference type="Gene3D" id="3.10.20.30">
    <property type="match status" value="1"/>
</dbReference>